<evidence type="ECO:0000313" key="2">
    <source>
        <dbReference type="Proteomes" id="UP001153678"/>
    </source>
</evidence>
<accession>A0A9W4SB46</accession>
<organism evidence="1 2">
    <name type="scientific">Funneliformis geosporum</name>
    <dbReference type="NCBI Taxonomy" id="1117311"/>
    <lineage>
        <taxon>Eukaryota</taxon>
        <taxon>Fungi</taxon>
        <taxon>Fungi incertae sedis</taxon>
        <taxon>Mucoromycota</taxon>
        <taxon>Glomeromycotina</taxon>
        <taxon>Glomeromycetes</taxon>
        <taxon>Glomerales</taxon>
        <taxon>Glomeraceae</taxon>
        <taxon>Funneliformis</taxon>
    </lineage>
</organism>
<proteinExistence type="predicted"/>
<dbReference type="EMBL" id="CAMKVN010000058">
    <property type="protein sequence ID" value="CAI2162868.1"/>
    <property type="molecule type" value="Genomic_DNA"/>
</dbReference>
<protein>
    <submittedName>
        <fullName evidence="1">6526_t:CDS:1</fullName>
    </submittedName>
</protein>
<keyword evidence="2" id="KW-1185">Reference proteome</keyword>
<name>A0A9W4SB46_9GLOM</name>
<gene>
    <name evidence="1" type="ORF">FWILDA_LOCUS780</name>
</gene>
<dbReference type="AlphaFoldDB" id="A0A9W4SB46"/>
<reference evidence="1" key="1">
    <citation type="submission" date="2022-08" db="EMBL/GenBank/DDBJ databases">
        <authorList>
            <person name="Kallberg Y."/>
            <person name="Tangrot J."/>
            <person name="Rosling A."/>
        </authorList>
    </citation>
    <scope>NUCLEOTIDE SEQUENCE</scope>
    <source>
        <strain evidence="1">Wild A</strain>
    </source>
</reference>
<sequence length="201" mass="22652">MSFIQTSTTTSSFPTFQNDNTMNKISRLQKIFAKRIRANGLLPFLNLEKIHPCSDYKVKTLDNLDEDSAKSPNKSYHKEPKINTPRQKSILLPYAATQLRVSPTSPLSDFVSTSPDLNTGNLLNAFGILKPVPNPPPPSRGTFFEKRMILFNPPPPKAIVLDQQYHINKRKLGGKMMKNKFTTVVPTPFVFGSFNDTNKIK</sequence>
<evidence type="ECO:0000313" key="1">
    <source>
        <dbReference type="EMBL" id="CAI2162868.1"/>
    </source>
</evidence>
<dbReference type="Proteomes" id="UP001153678">
    <property type="component" value="Unassembled WGS sequence"/>
</dbReference>
<comment type="caution">
    <text evidence="1">The sequence shown here is derived from an EMBL/GenBank/DDBJ whole genome shotgun (WGS) entry which is preliminary data.</text>
</comment>
<dbReference type="OrthoDB" id="2312902at2759"/>